<dbReference type="Proteomes" id="UP000295431">
    <property type="component" value="Unassembled WGS sequence"/>
</dbReference>
<accession>A0A4R4N9I0</accession>
<keyword evidence="2" id="KW-1185">Reference proteome</keyword>
<gene>
    <name evidence="1" type="ORF">E1284_35295</name>
</gene>
<comment type="caution">
    <text evidence="1">The sequence shown here is derived from an EMBL/GenBank/DDBJ whole genome shotgun (WGS) entry which is preliminary data.</text>
</comment>
<protein>
    <submittedName>
        <fullName evidence="1">Uncharacterized protein</fullName>
    </submittedName>
</protein>
<reference evidence="1 2" key="1">
    <citation type="submission" date="2019-03" db="EMBL/GenBank/DDBJ databases">
        <title>Draft genome sequences of novel Actinobacteria.</title>
        <authorList>
            <person name="Sahin N."/>
            <person name="Ay H."/>
            <person name="Saygin H."/>
        </authorList>
    </citation>
    <scope>NUCLEOTIDE SEQUENCE [LARGE SCALE GENOMIC DNA]</scope>
    <source>
        <strain evidence="1 2">DSM 45347</strain>
    </source>
</reference>
<evidence type="ECO:0000313" key="1">
    <source>
        <dbReference type="EMBL" id="TDC05499.1"/>
    </source>
</evidence>
<sequence>MRYKLDAEPRDAQPDSYTMFAISAALTYTQMIDFADQDLIDKSKHAMDINDRLIKTAGIQDEAERQSTLEGI</sequence>
<name>A0A4R4N9I0_9ACTN</name>
<dbReference type="EMBL" id="SMJW01000300">
    <property type="protein sequence ID" value="TDC05499.1"/>
    <property type="molecule type" value="Genomic_DNA"/>
</dbReference>
<organism evidence="1 2">
    <name type="scientific">Actinomadura bangladeshensis</name>
    <dbReference type="NCBI Taxonomy" id="453573"/>
    <lineage>
        <taxon>Bacteria</taxon>
        <taxon>Bacillati</taxon>
        <taxon>Actinomycetota</taxon>
        <taxon>Actinomycetes</taxon>
        <taxon>Streptosporangiales</taxon>
        <taxon>Thermomonosporaceae</taxon>
        <taxon>Actinomadura</taxon>
    </lineage>
</organism>
<proteinExistence type="predicted"/>
<dbReference type="AlphaFoldDB" id="A0A4R4N9I0"/>
<evidence type="ECO:0000313" key="2">
    <source>
        <dbReference type="Proteomes" id="UP000295431"/>
    </source>
</evidence>
<dbReference type="OrthoDB" id="3482425at2"/>
<dbReference type="RefSeq" id="WP_131944505.1">
    <property type="nucleotide sequence ID" value="NZ_BAAAMX010000021.1"/>
</dbReference>